<dbReference type="Proteomes" id="UP000018466">
    <property type="component" value="Unassembled WGS sequence"/>
</dbReference>
<dbReference type="RefSeq" id="WP_009532005.1">
    <property type="nucleotide sequence ID" value="NZ_JH590861.1"/>
</dbReference>
<keyword evidence="2" id="KW-1185">Reference proteome</keyword>
<dbReference type="EMBL" id="AGEL01000003">
    <property type="protein sequence ID" value="EHO17986.1"/>
    <property type="molecule type" value="Genomic_DNA"/>
</dbReference>
<evidence type="ECO:0000313" key="1">
    <source>
        <dbReference type="EMBL" id="EHO17986.1"/>
    </source>
</evidence>
<sequence length="197" mass="22653">MTTNEKITSLFAQNNGILKMAKAMESGVPKSAFYAYVKKHGTERVAQGVYLSPDAWTDAMYLLHLRCNQAVFSHESALFFHDLTDREPKPYSVTVKTGYNPTGLREDGIKVYTIKKELHGVGVISMNTPFGNSVPVYDVERTICDVIRNRSGIEMQIWQNALKQYAKCQHKDLRKLMRYARMFHVEKLLRQYLEVLL</sequence>
<evidence type="ECO:0008006" key="3">
    <source>
        <dbReference type="Google" id="ProtNLM"/>
    </source>
</evidence>
<organism evidence="1 2">
    <name type="scientific">Stomatobaculum longum</name>
    <dbReference type="NCBI Taxonomy" id="796942"/>
    <lineage>
        <taxon>Bacteria</taxon>
        <taxon>Bacillati</taxon>
        <taxon>Bacillota</taxon>
        <taxon>Clostridia</taxon>
        <taxon>Lachnospirales</taxon>
        <taxon>Lachnospiraceae</taxon>
        <taxon>Stomatobaculum</taxon>
    </lineage>
</organism>
<name>A0AA37DH09_9FIRM</name>
<dbReference type="GeneID" id="86939969"/>
<protein>
    <recommendedName>
        <fullName evidence="3">Abortive phage infection protein</fullName>
    </recommendedName>
</protein>
<accession>A0AA37DH09</accession>
<gene>
    <name evidence="1" type="ORF">HMPREF9623_00170</name>
</gene>
<comment type="caution">
    <text evidence="1">The sequence shown here is derived from an EMBL/GenBank/DDBJ whole genome shotgun (WGS) entry which is preliminary data.</text>
</comment>
<reference evidence="1 2" key="1">
    <citation type="submission" date="2011-10" db="EMBL/GenBank/DDBJ databases">
        <title>The Genome Sequence of Lachnospiraceae bacterium ACC2.</title>
        <authorList>
            <consortium name="The Broad Institute Genome Sequencing Platform"/>
            <person name="Earl A."/>
            <person name="Ward D."/>
            <person name="Feldgarden M."/>
            <person name="Gevers D."/>
            <person name="Sizova M."/>
            <person name="Hazen A."/>
            <person name="Epstein S."/>
            <person name="Young S.K."/>
            <person name="Zeng Q."/>
            <person name="Gargeya S."/>
            <person name="Fitzgerald M."/>
            <person name="Haas B."/>
            <person name="Abouelleil A."/>
            <person name="Alvarado L."/>
            <person name="Arachchi H.M."/>
            <person name="Berlin A."/>
            <person name="Brown A."/>
            <person name="Chapman S.B."/>
            <person name="Chen Z."/>
            <person name="Dunbar C."/>
            <person name="Freedman E."/>
            <person name="Gearin G."/>
            <person name="Goldberg J."/>
            <person name="Griggs A."/>
            <person name="Gujja S."/>
            <person name="Heiman D."/>
            <person name="Howarth C."/>
            <person name="Larson L."/>
            <person name="Lui A."/>
            <person name="MacDonald P.J.P."/>
            <person name="Montmayeur A."/>
            <person name="Murphy C."/>
            <person name="Neiman D."/>
            <person name="Pearson M."/>
            <person name="Priest M."/>
            <person name="Roberts A."/>
            <person name="Saif S."/>
            <person name="Shea T."/>
            <person name="Shenoy N."/>
            <person name="Sisk P."/>
            <person name="Stolte C."/>
            <person name="Sykes S."/>
            <person name="Wortman J."/>
            <person name="Nusbaum C."/>
            <person name="Birren B."/>
        </authorList>
    </citation>
    <scope>NUCLEOTIDE SEQUENCE [LARGE SCALE GENOMIC DNA]</scope>
    <source>
        <strain evidence="1 2">ACC2</strain>
    </source>
</reference>
<evidence type="ECO:0000313" key="2">
    <source>
        <dbReference type="Proteomes" id="UP000018466"/>
    </source>
</evidence>
<proteinExistence type="predicted"/>
<dbReference type="AlphaFoldDB" id="A0AA37DH09"/>